<name>A0A4V4HFH7_DENBC</name>
<sequence length="972" mass="105947">MSSSHASTSATSSFVPRLINGRSRHFNDHVTTIRQCYREMMRRIKNKKTATDEERDIIESHLDFIQNFDYSVRQNAADFPPWALEARDLCLNAAITAFPRSRDTRVHDARPHLDLRWLTLSRRKQGVWDPTVPFPSFTFENLPLYADEASAPSQPVAVAGSSTAAVSTFLRDTTPEHVDETDASSHVTENLAPVDAGDSGATIDPAPSSPPAVPSAPSTPPTSPQKRVRFSSPDSPTAPSAGVESSGQSAAIPAPTDVPLPRLVIRIPARPRPAPETVSGQPEASTSTAGSSAPVIQAPTPVWRSMATLGPPSSEAGPSSAVAAPPRATTTTGLTRAQAMASISTIEPVNWRQGRTLVPLIVEDLCETDVQFDFDAPGLEMLTPSPPNYAPVRDHRHDADQTVVGRVDEYLRSFERFDIRNFSRALGDFLEDCDIDDPELDLQYPLTDPPVAPTIDATVETIMRGPASPVSVSEAEDTAGKDDSPMSIDEFPIRMSFDNSMYADDSEDDGPEQEEEVAQQPSTDVPVPADPAPESTDLDVEIPPVDSEVPAEREASPLLGPSAQSTTVQDDDIIDESGYDWGNLSRYQRKHLESYIKYISNKRSTSFLTRLYIFIQLFCIDIMSTTTGSTGFKSSEWLTKLSEAREQVVAISNMKNAGAILVTAVQAFGDALFERVDFHKFRKVPECVAAYHDHAKTLNGIVDKFNIDKKKLNCLEKINNFSESLRKAQEEAKNRGKGKRKRIVSARTVEDSDDEIEIVTAPATGDTDVTMAEPGLAASAHAPKNVKDLPKISKKNAAAGKAGGTTRTIATRASTADYYLRKAEQAQQDEYARKKTRIFNGSVSNFNPPTTEPIETPQELVQKTNVGVFMDYNRLPDESLNALQNYLRAELLSVAHQVHFLTSHYRSTYDHLVSVIQTKLGRTEIEGGTSTVSQDPALQGLAPSASVVATQVDSTTVDNQAAIEVDNNADDA</sequence>
<accession>A0A4V4HFH7</accession>
<feature type="compositionally biased region" description="Low complexity" evidence="1">
    <location>
        <begin position="310"/>
        <end position="326"/>
    </location>
</feature>
<organism evidence="2 3">
    <name type="scientific">Dendrothele bispora (strain CBS 962.96)</name>
    <dbReference type="NCBI Taxonomy" id="1314807"/>
    <lineage>
        <taxon>Eukaryota</taxon>
        <taxon>Fungi</taxon>
        <taxon>Dikarya</taxon>
        <taxon>Basidiomycota</taxon>
        <taxon>Agaricomycotina</taxon>
        <taxon>Agaricomycetes</taxon>
        <taxon>Agaricomycetidae</taxon>
        <taxon>Agaricales</taxon>
        <taxon>Agaricales incertae sedis</taxon>
        <taxon>Dendrothele</taxon>
    </lineage>
</organism>
<keyword evidence="3" id="KW-1185">Reference proteome</keyword>
<feature type="compositionally biased region" description="Acidic residues" evidence="1">
    <location>
        <begin position="504"/>
        <end position="517"/>
    </location>
</feature>
<evidence type="ECO:0000313" key="2">
    <source>
        <dbReference type="EMBL" id="THU94985.1"/>
    </source>
</evidence>
<proteinExistence type="predicted"/>
<reference evidence="2 3" key="1">
    <citation type="journal article" date="2019" name="Nat. Ecol. Evol.">
        <title>Megaphylogeny resolves global patterns of mushroom evolution.</title>
        <authorList>
            <person name="Varga T."/>
            <person name="Krizsan K."/>
            <person name="Foldi C."/>
            <person name="Dima B."/>
            <person name="Sanchez-Garcia M."/>
            <person name="Sanchez-Ramirez S."/>
            <person name="Szollosi G.J."/>
            <person name="Szarkandi J.G."/>
            <person name="Papp V."/>
            <person name="Albert L."/>
            <person name="Andreopoulos W."/>
            <person name="Angelini C."/>
            <person name="Antonin V."/>
            <person name="Barry K.W."/>
            <person name="Bougher N.L."/>
            <person name="Buchanan P."/>
            <person name="Buyck B."/>
            <person name="Bense V."/>
            <person name="Catcheside P."/>
            <person name="Chovatia M."/>
            <person name="Cooper J."/>
            <person name="Damon W."/>
            <person name="Desjardin D."/>
            <person name="Finy P."/>
            <person name="Geml J."/>
            <person name="Haridas S."/>
            <person name="Hughes K."/>
            <person name="Justo A."/>
            <person name="Karasinski D."/>
            <person name="Kautmanova I."/>
            <person name="Kiss B."/>
            <person name="Kocsube S."/>
            <person name="Kotiranta H."/>
            <person name="LaButti K.M."/>
            <person name="Lechner B.E."/>
            <person name="Liimatainen K."/>
            <person name="Lipzen A."/>
            <person name="Lukacs Z."/>
            <person name="Mihaltcheva S."/>
            <person name="Morgado L.N."/>
            <person name="Niskanen T."/>
            <person name="Noordeloos M.E."/>
            <person name="Ohm R.A."/>
            <person name="Ortiz-Santana B."/>
            <person name="Ovrebo C."/>
            <person name="Racz N."/>
            <person name="Riley R."/>
            <person name="Savchenko A."/>
            <person name="Shiryaev A."/>
            <person name="Soop K."/>
            <person name="Spirin V."/>
            <person name="Szebenyi C."/>
            <person name="Tomsovsky M."/>
            <person name="Tulloss R.E."/>
            <person name="Uehling J."/>
            <person name="Grigoriev I.V."/>
            <person name="Vagvolgyi C."/>
            <person name="Papp T."/>
            <person name="Martin F.M."/>
            <person name="Miettinen O."/>
            <person name="Hibbett D.S."/>
            <person name="Nagy L.G."/>
        </authorList>
    </citation>
    <scope>NUCLEOTIDE SEQUENCE [LARGE SCALE GENOMIC DNA]</scope>
    <source>
        <strain evidence="2 3">CBS 962.96</strain>
    </source>
</reference>
<dbReference type="EMBL" id="ML179211">
    <property type="protein sequence ID" value="THU94985.1"/>
    <property type="molecule type" value="Genomic_DNA"/>
</dbReference>
<protein>
    <submittedName>
        <fullName evidence="2">Uncharacterized protein</fullName>
    </submittedName>
</protein>
<evidence type="ECO:0000313" key="3">
    <source>
        <dbReference type="Proteomes" id="UP000297245"/>
    </source>
</evidence>
<feature type="compositionally biased region" description="Polar residues" evidence="1">
    <location>
        <begin position="278"/>
        <end position="291"/>
    </location>
</feature>
<evidence type="ECO:0000256" key="1">
    <source>
        <dbReference type="SAM" id="MobiDB-lite"/>
    </source>
</evidence>
<feature type="compositionally biased region" description="Polar residues" evidence="1">
    <location>
        <begin position="232"/>
        <end position="249"/>
    </location>
</feature>
<dbReference type="Proteomes" id="UP000297245">
    <property type="component" value="Unassembled WGS sequence"/>
</dbReference>
<feature type="region of interest" description="Disordered" evidence="1">
    <location>
        <begin position="271"/>
        <end position="326"/>
    </location>
</feature>
<feature type="region of interest" description="Disordered" evidence="1">
    <location>
        <begin position="465"/>
        <end position="568"/>
    </location>
</feature>
<dbReference type="AlphaFoldDB" id="A0A4V4HFH7"/>
<gene>
    <name evidence="2" type="ORF">K435DRAFT_859994</name>
</gene>
<feature type="region of interest" description="Disordered" evidence="1">
    <location>
        <begin position="175"/>
        <end position="257"/>
    </location>
</feature>
<feature type="compositionally biased region" description="Pro residues" evidence="1">
    <location>
        <begin position="207"/>
        <end position="223"/>
    </location>
</feature>